<organism evidence="1 2">
    <name type="scientific">Leucogyrophana mollusca</name>
    <dbReference type="NCBI Taxonomy" id="85980"/>
    <lineage>
        <taxon>Eukaryota</taxon>
        <taxon>Fungi</taxon>
        <taxon>Dikarya</taxon>
        <taxon>Basidiomycota</taxon>
        <taxon>Agaricomycotina</taxon>
        <taxon>Agaricomycetes</taxon>
        <taxon>Agaricomycetidae</taxon>
        <taxon>Boletales</taxon>
        <taxon>Boletales incertae sedis</taxon>
        <taxon>Leucogyrophana</taxon>
    </lineage>
</organism>
<keyword evidence="2" id="KW-1185">Reference proteome</keyword>
<sequence length="235" mass="25117">MSGSASVPHPRDFLASASAQLSDSITTTSSQRSYAGSAVASTHSAVPTIYRVSSPASSSTRRKAQLWKGVGILSTPSPMPIVLHVARTNSCPFCFTYNFSPSSRASATLPPSSPRTGSSAYRRPTLARHHRLTRMVTGLRGESRVGYGSAGDASEVNAARARGTSHSTYIYLPPKRRLFDDHMKQAYPPPVPSSQLPLSQIHWDALPHALVADPARGAQGCRDAGEAGSRRYLRG</sequence>
<comment type="caution">
    <text evidence="1">The sequence shown here is derived from an EMBL/GenBank/DDBJ whole genome shotgun (WGS) entry which is preliminary data.</text>
</comment>
<reference evidence="1" key="1">
    <citation type="journal article" date="2021" name="New Phytol.">
        <title>Evolutionary innovations through gain and loss of genes in the ectomycorrhizal Boletales.</title>
        <authorList>
            <person name="Wu G."/>
            <person name="Miyauchi S."/>
            <person name="Morin E."/>
            <person name="Kuo A."/>
            <person name="Drula E."/>
            <person name="Varga T."/>
            <person name="Kohler A."/>
            <person name="Feng B."/>
            <person name="Cao Y."/>
            <person name="Lipzen A."/>
            <person name="Daum C."/>
            <person name="Hundley H."/>
            <person name="Pangilinan J."/>
            <person name="Johnson J."/>
            <person name="Barry K."/>
            <person name="LaButti K."/>
            <person name="Ng V."/>
            <person name="Ahrendt S."/>
            <person name="Min B."/>
            <person name="Choi I.G."/>
            <person name="Park H."/>
            <person name="Plett J.M."/>
            <person name="Magnuson J."/>
            <person name="Spatafora J.W."/>
            <person name="Nagy L.G."/>
            <person name="Henrissat B."/>
            <person name="Grigoriev I.V."/>
            <person name="Yang Z.L."/>
            <person name="Xu J."/>
            <person name="Martin F.M."/>
        </authorList>
    </citation>
    <scope>NUCLEOTIDE SEQUENCE</scope>
    <source>
        <strain evidence="1">KUC20120723A-06</strain>
    </source>
</reference>
<protein>
    <submittedName>
        <fullName evidence="1">Uncharacterized protein</fullName>
    </submittedName>
</protein>
<accession>A0ACB8BSQ4</accession>
<gene>
    <name evidence="1" type="ORF">BV22DRAFT_1029982</name>
</gene>
<proteinExistence type="predicted"/>
<dbReference type="EMBL" id="MU266346">
    <property type="protein sequence ID" value="KAH7928965.1"/>
    <property type="molecule type" value="Genomic_DNA"/>
</dbReference>
<name>A0ACB8BSQ4_9AGAM</name>
<dbReference type="Proteomes" id="UP000790709">
    <property type="component" value="Unassembled WGS sequence"/>
</dbReference>
<evidence type="ECO:0000313" key="1">
    <source>
        <dbReference type="EMBL" id="KAH7928965.1"/>
    </source>
</evidence>
<evidence type="ECO:0000313" key="2">
    <source>
        <dbReference type="Proteomes" id="UP000790709"/>
    </source>
</evidence>